<dbReference type="SMART" id="SM01152">
    <property type="entry name" value="DUF167"/>
    <property type="match status" value="1"/>
</dbReference>
<dbReference type="SUPFAM" id="SSF69786">
    <property type="entry name" value="YggU-like"/>
    <property type="match status" value="1"/>
</dbReference>
<dbReference type="Gene3D" id="3.30.1200.10">
    <property type="entry name" value="YggU-like"/>
    <property type="match status" value="1"/>
</dbReference>
<dbReference type="Pfam" id="PF02594">
    <property type="entry name" value="DUF167"/>
    <property type="match status" value="1"/>
</dbReference>
<dbReference type="AlphaFoldDB" id="A0A382J656"/>
<dbReference type="GO" id="GO:0005737">
    <property type="term" value="C:cytoplasm"/>
    <property type="evidence" value="ECO:0007669"/>
    <property type="project" value="TreeGrafter"/>
</dbReference>
<gene>
    <name evidence="2" type="ORF">METZ01_LOCUS260384</name>
</gene>
<reference evidence="2" key="1">
    <citation type="submission" date="2018-05" db="EMBL/GenBank/DDBJ databases">
        <authorList>
            <person name="Lanie J.A."/>
            <person name="Ng W.-L."/>
            <person name="Kazmierczak K.M."/>
            <person name="Andrzejewski T.M."/>
            <person name="Davidsen T.M."/>
            <person name="Wayne K.J."/>
            <person name="Tettelin H."/>
            <person name="Glass J.I."/>
            <person name="Rusch D."/>
            <person name="Podicherti R."/>
            <person name="Tsui H.-C.T."/>
            <person name="Winkler M.E."/>
        </authorList>
    </citation>
    <scope>NUCLEOTIDE SEQUENCE</scope>
</reference>
<dbReference type="PANTHER" id="PTHR13420:SF7">
    <property type="entry name" value="UPF0235 PROTEIN C15ORF40"/>
    <property type="match status" value="1"/>
</dbReference>
<dbReference type="HAMAP" id="MF_00634">
    <property type="entry name" value="UPF0235"/>
    <property type="match status" value="1"/>
</dbReference>
<dbReference type="InterPro" id="IPR036591">
    <property type="entry name" value="YggU-like_sf"/>
</dbReference>
<dbReference type="InterPro" id="IPR003746">
    <property type="entry name" value="DUF167"/>
</dbReference>
<organism evidence="2">
    <name type="scientific">marine metagenome</name>
    <dbReference type="NCBI Taxonomy" id="408172"/>
    <lineage>
        <taxon>unclassified sequences</taxon>
        <taxon>metagenomes</taxon>
        <taxon>ecological metagenomes</taxon>
    </lineage>
</organism>
<dbReference type="NCBIfam" id="TIGR00251">
    <property type="entry name" value="DUF167 family protein"/>
    <property type="match status" value="1"/>
</dbReference>
<dbReference type="PANTHER" id="PTHR13420">
    <property type="entry name" value="UPF0235 PROTEIN C15ORF40"/>
    <property type="match status" value="1"/>
</dbReference>
<accession>A0A382J656</accession>
<name>A0A382J656_9ZZZZ</name>
<protein>
    <submittedName>
        <fullName evidence="2">Uncharacterized protein</fullName>
    </submittedName>
</protein>
<sequence length="103" mass="11188">MAARVELPTYIREHPQGVTLSIRVQPRASRDEIIADPAVQQLKVRITAPPVDSAANKALLRYIAKSLGVPPRTVSLISGDKNRSKVLLITDADAAAVLMNLHK</sequence>
<evidence type="ECO:0000313" key="2">
    <source>
        <dbReference type="EMBL" id="SVC07530.1"/>
    </source>
</evidence>
<proteinExistence type="inferred from homology"/>
<dbReference type="EMBL" id="UINC01072116">
    <property type="protein sequence ID" value="SVC07530.1"/>
    <property type="molecule type" value="Genomic_DNA"/>
</dbReference>
<comment type="similarity">
    <text evidence="1">Belongs to the UPF0235 family.</text>
</comment>
<evidence type="ECO:0000256" key="1">
    <source>
        <dbReference type="ARBA" id="ARBA00010364"/>
    </source>
</evidence>